<gene>
    <name evidence="5" type="ORF">TRIADDRAFT_53648</name>
</gene>
<proteinExistence type="predicted"/>
<dbReference type="InterPro" id="IPR001680">
    <property type="entry name" value="WD40_rpt"/>
</dbReference>
<dbReference type="SMART" id="SM00320">
    <property type="entry name" value="WD40"/>
    <property type="match status" value="4"/>
</dbReference>
<evidence type="ECO:0000313" key="5">
    <source>
        <dbReference type="EMBL" id="EDV28236.1"/>
    </source>
</evidence>
<dbReference type="Gene3D" id="2.130.10.10">
    <property type="entry name" value="YVTN repeat-like/Quinoprotein amine dehydrogenase"/>
    <property type="match status" value="2"/>
</dbReference>
<dbReference type="OrthoDB" id="1932312at2759"/>
<dbReference type="PhylomeDB" id="B3RPS7"/>
<evidence type="ECO:0000313" key="6">
    <source>
        <dbReference type="Proteomes" id="UP000009022"/>
    </source>
</evidence>
<dbReference type="InterPro" id="IPR051350">
    <property type="entry name" value="WD_repeat-ST_regulator"/>
</dbReference>
<dbReference type="PROSITE" id="PS50082">
    <property type="entry name" value="WD_REPEATS_2"/>
    <property type="match status" value="2"/>
</dbReference>
<keyword evidence="1 3" id="KW-0853">WD repeat</keyword>
<dbReference type="PANTHER" id="PTHR22838">
    <property type="entry name" value="WD REPEAT PROTEIN 26-RELATED"/>
    <property type="match status" value="1"/>
</dbReference>
<dbReference type="Proteomes" id="UP000009022">
    <property type="component" value="Unassembled WGS sequence"/>
</dbReference>
<feature type="region of interest" description="Disordered" evidence="4">
    <location>
        <begin position="104"/>
        <end position="135"/>
    </location>
</feature>
<dbReference type="InParanoid" id="B3RPS7"/>
<dbReference type="KEGG" id="tad:TRIADDRAFT_53648"/>
<sequence>MRIINISQSFSTLCAVISRKSAMYETATNILYQIIGTLYLKRRTQLLRENTKKELDPNIRKQYLKIRTQILTIKYGSVPDLRSRDPSIRSRAESLYEQPIGSVSLQLGSSSPSSTNRSPRHSRLQSDSSFSFLRPRSTSLGSINYEDKNTAANNTKTLIVPQLDNENVIPTEDAKASKKLAGNQNIEQYYQFEPVYHVFHQHMKAVKVVKFANEERDRLACCSVDGTISILRLNPPTVQFVLKGHTNSINDLSWSLTNDLIMSASSDKTTRIWNSVGGSCLRVVNDYGSSEGGGNKVSGVVKCLAFDINGKILWSGDTKGHIYSFIFDTMTGKIIKSRKITINEGSPITSIVSRSWSNREGKNPVLLMNTMRDSLWLLRIISPDGNAELKSSYPVWHSKQDIKSTFCPIMSFREGACVVTGSEDLCVHLYNIEKNDENASVNILHGHSAPVLGVSWNYDESFLASSDSLGMVFIWKRKINCNSDKDDNLSLENQVEDD</sequence>
<accession>B3RPS7</accession>
<dbReference type="OMA" id="TASICHI"/>
<dbReference type="RefSeq" id="XP_002110070.1">
    <property type="nucleotide sequence ID" value="XM_002110034.1"/>
</dbReference>
<dbReference type="EMBL" id="DS985242">
    <property type="protein sequence ID" value="EDV28236.1"/>
    <property type="molecule type" value="Genomic_DNA"/>
</dbReference>
<dbReference type="SUPFAM" id="SSF50978">
    <property type="entry name" value="WD40 repeat-like"/>
    <property type="match status" value="1"/>
</dbReference>
<evidence type="ECO:0008006" key="7">
    <source>
        <dbReference type="Google" id="ProtNLM"/>
    </source>
</evidence>
<dbReference type="GO" id="GO:1990841">
    <property type="term" value="F:promoter-specific chromatin binding"/>
    <property type="evidence" value="ECO:0000318"/>
    <property type="project" value="GO_Central"/>
</dbReference>
<dbReference type="InterPro" id="IPR015943">
    <property type="entry name" value="WD40/YVTN_repeat-like_dom_sf"/>
</dbReference>
<dbReference type="eggNOG" id="KOG0266">
    <property type="taxonomic scope" value="Eukaryota"/>
</dbReference>
<feature type="compositionally biased region" description="Low complexity" evidence="4">
    <location>
        <begin position="104"/>
        <end position="117"/>
    </location>
</feature>
<reference evidence="5 6" key="1">
    <citation type="journal article" date="2008" name="Nature">
        <title>The Trichoplax genome and the nature of placozoans.</title>
        <authorList>
            <person name="Srivastava M."/>
            <person name="Begovic E."/>
            <person name="Chapman J."/>
            <person name="Putnam N.H."/>
            <person name="Hellsten U."/>
            <person name="Kawashima T."/>
            <person name="Kuo A."/>
            <person name="Mitros T."/>
            <person name="Salamov A."/>
            <person name="Carpenter M.L."/>
            <person name="Signorovitch A.Y."/>
            <person name="Moreno M.A."/>
            <person name="Kamm K."/>
            <person name="Grimwood J."/>
            <person name="Schmutz J."/>
            <person name="Shapiro H."/>
            <person name="Grigoriev I.V."/>
            <person name="Buss L.W."/>
            <person name="Schierwater B."/>
            <person name="Dellaporta S.L."/>
            <person name="Rokhsar D.S."/>
        </authorList>
    </citation>
    <scope>NUCLEOTIDE SEQUENCE [LARGE SCALE GENOMIC DNA]</scope>
    <source>
        <strain evidence="5 6">Grell-BS-1999</strain>
    </source>
</reference>
<dbReference type="PANTHER" id="PTHR22838:SF4">
    <property type="entry name" value="WD REPEAT-CONTAINING PROTEIN 13"/>
    <property type="match status" value="1"/>
</dbReference>
<evidence type="ECO:0000256" key="4">
    <source>
        <dbReference type="SAM" id="MobiDB-lite"/>
    </source>
</evidence>
<dbReference type="CTD" id="6750742"/>
<feature type="compositionally biased region" description="Polar residues" evidence="4">
    <location>
        <begin position="125"/>
        <end position="135"/>
    </location>
</feature>
<keyword evidence="6" id="KW-1185">Reference proteome</keyword>
<dbReference type="PROSITE" id="PS50294">
    <property type="entry name" value="WD_REPEATS_REGION"/>
    <property type="match status" value="1"/>
</dbReference>
<keyword evidence="2" id="KW-0677">Repeat</keyword>
<organism evidence="5 6">
    <name type="scientific">Trichoplax adhaerens</name>
    <name type="common">Trichoplax reptans</name>
    <dbReference type="NCBI Taxonomy" id="10228"/>
    <lineage>
        <taxon>Eukaryota</taxon>
        <taxon>Metazoa</taxon>
        <taxon>Placozoa</taxon>
        <taxon>Uniplacotomia</taxon>
        <taxon>Trichoplacea</taxon>
        <taxon>Trichoplacidae</taxon>
        <taxon>Trichoplax</taxon>
    </lineage>
</organism>
<feature type="repeat" description="WD" evidence="3">
    <location>
        <begin position="444"/>
        <end position="476"/>
    </location>
</feature>
<name>B3RPS7_TRIAD</name>
<dbReference type="AlphaFoldDB" id="B3RPS7"/>
<evidence type="ECO:0000256" key="1">
    <source>
        <dbReference type="ARBA" id="ARBA00022574"/>
    </source>
</evidence>
<dbReference type="Pfam" id="PF00400">
    <property type="entry name" value="WD40"/>
    <property type="match status" value="2"/>
</dbReference>
<evidence type="ECO:0000256" key="2">
    <source>
        <dbReference type="ARBA" id="ARBA00022737"/>
    </source>
</evidence>
<dbReference type="STRING" id="10228.B3RPS7"/>
<protein>
    <recommendedName>
        <fullName evidence="7">Anaphase-promoting complex subunit 4 WD40 domain-containing protein</fullName>
    </recommendedName>
</protein>
<evidence type="ECO:0000256" key="3">
    <source>
        <dbReference type="PROSITE-ProRule" id="PRU00221"/>
    </source>
</evidence>
<dbReference type="InterPro" id="IPR036322">
    <property type="entry name" value="WD40_repeat_dom_sf"/>
</dbReference>
<dbReference type="GeneID" id="6750742"/>
<dbReference type="HOGENOM" id="CLU_026276_2_0_1"/>
<feature type="repeat" description="WD" evidence="3">
    <location>
        <begin position="242"/>
        <end position="283"/>
    </location>
</feature>